<evidence type="ECO:0008006" key="4">
    <source>
        <dbReference type="Google" id="ProtNLM"/>
    </source>
</evidence>
<sequence length="175" mass="20378">MAKLIEFDYSEFSKFLNGLKLGQKDIDKRIEDFIYFIANRALDKMKEKTPVGVYSNSVHFKAFKVKAKGNGFNLGEYVNVDFETAQNKVGGNLRRNWRTVSVKKVNNKWVIELANNTEYAGWVNNGHRIVDKNKRTLGWVEGKFFVEIAMEEIEKELPIYVKKLQEDILKQMFGK</sequence>
<dbReference type="EMBL" id="CAKJVE010000004">
    <property type="protein sequence ID" value="CAG9703809.1"/>
    <property type="molecule type" value="Genomic_DNA"/>
</dbReference>
<dbReference type="Pfam" id="PF04883">
    <property type="entry name" value="HK97-gp10_like"/>
    <property type="match status" value="1"/>
</dbReference>
<organism evidence="2 3">
    <name type="scientific">Clostridium neonatale</name>
    <dbReference type="NCBI Taxonomy" id="137838"/>
    <lineage>
        <taxon>Bacteria</taxon>
        <taxon>Bacillati</taxon>
        <taxon>Bacillota</taxon>
        <taxon>Clostridia</taxon>
        <taxon>Eubacteriales</taxon>
        <taxon>Clostridiaceae</taxon>
        <taxon>Clostridium</taxon>
    </lineage>
</organism>
<protein>
    <recommendedName>
        <fullName evidence="4">HK97 gp10 family phage protein</fullName>
    </recommendedName>
</protein>
<reference evidence="2 3" key="1">
    <citation type="submission" date="2018-06" db="EMBL/GenBank/DDBJ databases">
        <authorList>
            <consortium name="IHU Genomes"/>
        </authorList>
    </citation>
    <scope>NUCLEOTIDE SEQUENCE [LARGE SCALE GENOMIC DNA]</scope>
    <source>
        <strain evidence="2 3">NEC25</strain>
    </source>
</reference>
<accession>A0A650MMY7</accession>
<proteinExistence type="predicted"/>
<dbReference type="AlphaFoldDB" id="A0A650MMY7"/>
<reference evidence="1" key="2">
    <citation type="submission" date="2021-10" db="EMBL/GenBank/DDBJ databases">
        <authorList>
            <person name="Mesa V."/>
        </authorList>
    </citation>
    <scope>NUCLEOTIDE SEQUENCE</scope>
    <source>
        <strain evidence="1">CC3_PB</strain>
    </source>
</reference>
<evidence type="ECO:0000313" key="3">
    <source>
        <dbReference type="Proteomes" id="UP000431451"/>
    </source>
</evidence>
<dbReference type="InterPro" id="IPR010064">
    <property type="entry name" value="HK97-gp10_tail"/>
</dbReference>
<dbReference type="EMBL" id="UWJD01000002">
    <property type="protein sequence ID" value="VCT85445.1"/>
    <property type="molecule type" value="Genomic_DNA"/>
</dbReference>
<dbReference type="Proteomes" id="UP000789738">
    <property type="component" value="Unassembled WGS sequence"/>
</dbReference>
<evidence type="ECO:0000313" key="1">
    <source>
        <dbReference type="EMBL" id="CAG9703809.1"/>
    </source>
</evidence>
<name>A0A650MMY7_9CLOT</name>
<dbReference type="RefSeq" id="WP_159116699.1">
    <property type="nucleotide sequence ID" value="NZ_CAKJVE010000004.1"/>
</dbReference>
<gene>
    <name evidence="1" type="ORF">CNEO_40815</name>
    <name evidence="2" type="ORF">CNEONATNEC25_03046</name>
</gene>
<dbReference type="Proteomes" id="UP000431451">
    <property type="component" value="Unassembled WGS sequence"/>
</dbReference>
<evidence type="ECO:0000313" key="2">
    <source>
        <dbReference type="EMBL" id="VCT85445.1"/>
    </source>
</evidence>